<proteinExistence type="inferred from homology"/>
<dbReference type="GO" id="GO:0016410">
    <property type="term" value="F:N-acyltransferase activity"/>
    <property type="evidence" value="ECO:0007669"/>
    <property type="project" value="TreeGrafter"/>
</dbReference>
<reference evidence="3" key="2">
    <citation type="submission" date="2023-05" db="EMBL/GenBank/DDBJ databases">
        <authorList>
            <consortium name="Lawrence Berkeley National Laboratory"/>
            <person name="Steindorff A."/>
            <person name="Hensen N."/>
            <person name="Bonometti L."/>
            <person name="Westerberg I."/>
            <person name="Brannstrom I.O."/>
            <person name="Guillou S."/>
            <person name="Cros-Aarteil S."/>
            <person name="Calhoun S."/>
            <person name="Haridas S."/>
            <person name="Kuo A."/>
            <person name="Mondo S."/>
            <person name="Pangilinan J."/>
            <person name="Riley R."/>
            <person name="Labutti K."/>
            <person name="Andreopoulos B."/>
            <person name="Lipzen A."/>
            <person name="Chen C."/>
            <person name="Yanf M."/>
            <person name="Daum C."/>
            <person name="Ng V."/>
            <person name="Clum A."/>
            <person name="Ohm R."/>
            <person name="Martin F."/>
            <person name="Silar P."/>
            <person name="Natvig D."/>
            <person name="Lalanne C."/>
            <person name="Gautier V."/>
            <person name="Ament-Velasquez S.L."/>
            <person name="Kruys A."/>
            <person name="Hutchinson M.I."/>
            <person name="Powell A.J."/>
            <person name="Barry K."/>
            <person name="Miller A.N."/>
            <person name="Grigoriev I.V."/>
            <person name="Debuchy R."/>
            <person name="Gladieux P."/>
            <person name="Thoren M.H."/>
            <person name="Johannesson H."/>
        </authorList>
    </citation>
    <scope>NUCLEOTIDE SEQUENCE</scope>
    <source>
        <strain evidence="3">CBS 757.83</strain>
    </source>
</reference>
<comment type="caution">
    <text evidence="3">The sequence shown here is derived from an EMBL/GenBank/DDBJ whole genome shotgun (WGS) entry which is preliminary data.</text>
</comment>
<dbReference type="InterPro" id="IPR016181">
    <property type="entry name" value="Acyl_CoA_acyltransferase"/>
</dbReference>
<dbReference type="GO" id="GO:0019290">
    <property type="term" value="P:siderophore biosynthetic process"/>
    <property type="evidence" value="ECO:0007669"/>
    <property type="project" value="InterPro"/>
</dbReference>
<dbReference type="PANTHER" id="PTHR31438:SF6">
    <property type="entry name" value="BIOSYNTHESIS ACETYLASE ACEI, PUTATIVE (AFU_ORTHOLOGUE AFUA_3G03400)-RELATED"/>
    <property type="match status" value="1"/>
</dbReference>
<protein>
    <submittedName>
        <fullName evidence="3">Siderophore biosynthesis protein</fullName>
    </submittedName>
</protein>
<dbReference type="SMART" id="SM01006">
    <property type="entry name" value="AlcB"/>
    <property type="match status" value="1"/>
</dbReference>
<dbReference type="Pfam" id="PF13523">
    <property type="entry name" value="Acetyltransf_8"/>
    <property type="match status" value="1"/>
</dbReference>
<sequence length="455" mass="51616">MAPTSTPATKYPLVKLPHPFLTSYRVRTVAQATPTKHVLILDEQQPEHGRPLPEPLHLETLSWLDLTQPPQDERPPIADNSPWARARRSPLTVFTWTAAGPPSLGPVWNVVHAIYLAHPAYEHFRVTLAGEGKDVLRDTLLATGLAIEHPKPRWDARGPPAGTQMPVVTGEGELLILRSSFWQGAASPMGPRPIWVVGDGTGSHLLKSLADFPIMPENFHITNKFPDGEPVFTRHPIRRPKPRLGSIVYSRYIPELDVHFSLEAVDWENQKHLELFNQWQNDPRVAAGWNETGTLDQHREYLRKLHLDPHVLCLFGRFDDSRFAYFELYWAKEDHYGAHWDAGHYDRGRHSLVGDASFRGAKRVTAWYSSCIHYCFLDDPRTANVVGEPKASGATILSYENSQGLTIGKYVDLGHKRSVHSICSREKWFQLCPLFWDGREKPLESADRATWNAKL</sequence>
<dbReference type="PANTHER" id="PTHR31438">
    <property type="entry name" value="LYSINE N-ACYLTRANSFERASE C17G9.06C-RELATED"/>
    <property type="match status" value="1"/>
</dbReference>
<reference evidence="3" key="1">
    <citation type="journal article" date="2023" name="Mol. Phylogenet. Evol.">
        <title>Genome-scale phylogeny and comparative genomics of the fungal order Sordariales.</title>
        <authorList>
            <person name="Hensen N."/>
            <person name="Bonometti L."/>
            <person name="Westerberg I."/>
            <person name="Brannstrom I.O."/>
            <person name="Guillou S."/>
            <person name="Cros-Aarteil S."/>
            <person name="Calhoun S."/>
            <person name="Haridas S."/>
            <person name="Kuo A."/>
            <person name="Mondo S."/>
            <person name="Pangilinan J."/>
            <person name="Riley R."/>
            <person name="LaButti K."/>
            <person name="Andreopoulos B."/>
            <person name="Lipzen A."/>
            <person name="Chen C."/>
            <person name="Yan M."/>
            <person name="Daum C."/>
            <person name="Ng V."/>
            <person name="Clum A."/>
            <person name="Steindorff A."/>
            <person name="Ohm R.A."/>
            <person name="Martin F."/>
            <person name="Silar P."/>
            <person name="Natvig D.O."/>
            <person name="Lalanne C."/>
            <person name="Gautier V."/>
            <person name="Ament-Velasquez S.L."/>
            <person name="Kruys A."/>
            <person name="Hutchinson M.I."/>
            <person name="Powell A.J."/>
            <person name="Barry K."/>
            <person name="Miller A.N."/>
            <person name="Grigoriev I.V."/>
            <person name="Debuchy R."/>
            <person name="Gladieux P."/>
            <person name="Hiltunen Thoren M."/>
            <person name="Johannesson H."/>
        </authorList>
    </citation>
    <scope>NUCLEOTIDE SEQUENCE</scope>
    <source>
        <strain evidence="3">CBS 757.83</strain>
    </source>
</reference>
<comment type="similarity">
    <text evidence="1">Belongs to the lysine N-acyltransferase MbtK family.</text>
</comment>
<name>A0AAN6PRA7_9PEZI</name>
<dbReference type="SUPFAM" id="SSF55729">
    <property type="entry name" value="Acyl-CoA N-acyltransferases (Nat)"/>
    <property type="match status" value="1"/>
</dbReference>
<dbReference type="AlphaFoldDB" id="A0AAN6PRA7"/>
<evidence type="ECO:0000259" key="2">
    <source>
        <dbReference type="SMART" id="SM01006"/>
    </source>
</evidence>
<dbReference type="InterPro" id="IPR019432">
    <property type="entry name" value="Acyltransferase_MbtK/IucB-like"/>
</dbReference>
<gene>
    <name evidence="3" type="ORF">N658DRAFT_348834</name>
</gene>
<evidence type="ECO:0000313" key="3">
    <source>
        <dbReference type="EMBL" id="KAK4096519.1"/>
    </source>
</evidence>
<organism evidence="3 4">
    <name type="scientific">Parathielavia hyrcaniae</name>
    <dbReference type="NCBI Taxonomy" id="113614"/>
    <lineage>
        <taxon>Eukaryota</taxon>
        <taxon>Fungi</taxon>
        <taxon>Dikarya</taxon>
        <taxon>Ascomycota</taxon>
        <taxon>Pezizomycotina</taxon>
        <taxon>Sordariomycetes</taxon>
        <taxon>Sordariomycetidae</taxon>
        <taxon>Sordariales</taxon>
        <taxon>Chaetomiaceae</taxon>
        <taxon>Parathielavia</taxon>
    </lineage>
</organism>
<dbReference type="Proteomes" id="UP001305647">
    <property type="component" value="Unassembled WGS sequence"/>
</dbReference>
<dbReference type="FunFam" id="3.40.630.30:FF:000080">
    <property type="entry name" value="Siderophore biosynthesis acetylase AceI, putative"/>
    <property type="match status" value="1"/>
</dbReference>
<dbReference type="Gene3D" id="3.40.630.30">
    <property type="match status" value="1"/>
</dbReference>
<evidence type="ECO:0000313" key="4">
    <source>
        <dbReference type="Proteomes" id="UP001305647"/>
    </source>
</evidence>
<accession>A0AAN6PRA7</accession>
<keyword evidence="4" id="KW-1185">Reference proteome</keyword>
<dbReference type="EMBL" id="MU863710">
    <property type="protein sequence ID" value="KAK4096519.1"/>
    <property type="molecule type" value="Genomic_DNA"/>
</dbReference>
<evidence type="ECO:0000256" key="1">
    <source>
        <dbReference type="ARBA" id="ARBA00009893"/>
    </source>
</evidence>
<feature type="domain" description="Acyltransferase MbtK/IucB-like conserved" evidence="2">
    <location>
        <begin position="263"/>
        <end position="312"/>
    </location>
</feature>